<gene>
    <name evidence="2" type="ORF">QG37_06274</name>
</gene>
<feature type="compositionally biased region" description="Basic residues" evidence="1">
    <location>
        <begin position="1"/>
        <end position="18"/>
    </location>
</feature>
<comment type="caution">
    <text evidence="2">The sequence shown here is derived from an EMBL/GenBank/DDBJ whole genome shotgun (WGS) entry which is preliminary data.</text>
</comment>
<dbReference type="EMBL" id="LGST01000042">
    <property type="protein sequence ID" value="KND97288.1"/>
    <property type="molecule type" value="Genomic_DNA"/>
</dbReference>
<dbReference type="AlphaFoldDB" id="A0A0L0NTC6"/>
<evidence type="ECO:0000313" key="2">
    <source>
        <dbReference type="EMBL" id="KND97288.1"/>
    </source>
</evidence>
<dbReference type="VEuPathDB" id="FungiDB:QG37_06274"/>
<accession>A0A0L0NTC6</accession>
<name>A0A0L0NTC6_CANAR</name>
<reference evidence="3" key="1">
    <citation type="journal article" date="2015" name="BMC Genomics">
        <title>Draft genome of a commonly misdiagnosed multidrug resistant pathogen Candida auris.</title>
        <authorList>
            <person name="Chatterjee S."/>
            <person name="Alampalli S.V."/>
            <person name="Nageshan R.K."/>
            <person name="Chettiar S.T."/>
            <person name="Joshi S."/>
            <person name="Tatu U.S."/>
        </authorList>
    </citation>
    <scope>NUCLEOTIDE SEQUENCE [LARGE SCALE GENOMIC DNA]</scope>
    <source>
        <strain evidence="3">6684</strain>
    </source>
</reference>
<protein>
    <submittedName>
        <fullName evidence="2">Uncharacterized protein</fullName>
    </submittedName>
</protein>
<evidence type="ECO:0000313" key="3">
    <source>
        <dbReference type="Proteomes" id="UP000037122"/>
    </source>
</evidence>
<feature type="compositionally biased region" description="Basic residues" evidence="1">
    <location>
        <begin position="27"/>
        <end position="38"/>
    </location>
</feature>
<feature type="region of interest" description="Disordered" evidence="1">
    <location>
        <begin position="1"/>
        <end position="54"/>
    </location>
</feature>
<dbReference type="Proteomes" id="UP000037122">
    <property type="component" value="Unassembled WGS sequence"/>
</dbReference>
<sequence>MMHERKRKPSQQKVRLNKHAAGQCTKKGSKKKTARILSKKSQFAPAAKASPRRP</sequence>
<evidence type="ECO:0000256" key="1">
    <source>
        <dbReference type="SAM" id="MobiDB-lite"/>
    </source>
</evidence>
<organism evidence="2 3">
    <name type="scientific">Candidozyma auris</name>
    <name type="common">Yeast</name>
    <name type="synonym">Candida auris</name>
    <dbReference type="NCBI Taxonomy" id="498019"/>
    <lineage>
        <taxon>Eukaryota</taxon>
        <taxon>Fungi</taxon>
        <taxon>Dikarya</taxon>
        <taxon>Ascomycota</taxon>
        <taxon>Saccharomycotina</taxon>
        <taxon>Pichiomycetes</taxon>
        <taxon>Metschnikowiaceae</taxon>
        <taxon>Candidozyma</taxon>
    </lineage>
</organism>
<proteinExistence type="predicted"/>